<organism evidence="2 3">
    <name type="scientific">Amycolatopsis mediterranei (strain U-32)</name>
    <dbReference type="NCBI Taxonomy" id="749927"/>
    <lineage>
        <taxon>Bacteria</taxon>
        <taxon>Bacillati</taxon>
        <taxon>Actinomycetota</taxon>
        <taxon>Actinomycetes</taxon>
        <taxon>Pseudonocardiales</taxon>
        <taxon>Pseudonocardiaceae</taxon>
        <taxon>Amycolatopsis</taxon>
    </lineage>
</organism>
<sequence length="142" mass="14140">MLTTANPTATTAVRLGFALLAAAAANTVIALGAVALDDGGIGMGLSPASYLPATAIGLLLGTVGWFAIARRAPKALRVVVPAVLVLTWVPDLMLFNIGATAANVFGLMLMHLVVTTAAVTALRPTLVPAPATGGVQPVGTAD</sequence>
<feature type="transmembrane region" description="Helical" evidence="1">
    <location>
        <begin position="48"/>
        <end position="68"/>
    </location>
</feature>
<feature type="transmembrane region" description="Helical" evidence="1">
    <location>
        <begin position="12"/>
        <end position="36"/>
    </location>
</feature>
<keyword evidence="1" id="KW-0812">Transmembrane</keyword>
<reference evidence="2 3" key="1">
    <citation type="journal article" date="2010" name="Cell Res.">
        <title>Complete genome sequence of the rifamycin SV-producing Amycolatopsis mediterranei U32 revealed its genetic characteristics in phylogeny and metabolism.</title>
        <authorList>
            <person name="Zhao W."/>
            <person name="Zhong Y."/>
            <person name="Yuan H."/>
            <person name="Wang J."/>
            <person name="Zheng H."/>
            <person name="Wang Y."/>
            <person name="Cen X."/>
            <person name="Xu F."/>
            <person name="Bai J."/>
            <person name="Han X."/>
            <person name="Lu G."/>
            <person name="Zhu Y."/>
            <person name="Shao Z."/>
            <person name="Yan H."/>
            <person name="Li C."/>
            <person name="Peng N."/>
            <person name="Zhang Z."/>
            <person name="Zhang Y."/>
            <person name="Lin W."/>
            <person name="Fan Y."/>
            <person name="Qin Z."/>
            <person name="Hu Y."/>
            <person name="Zhu B."/>
            <person name="Wang S."/>
            <person name="Ding X."/>
            <person name="Zhao G.P."/>
        </authorList>
    </citation>
    <scope>NUCLEOTIDE SEQUENCE [LARGE SCALE GENOMIC DNA]</scope>
    <source>
        <strain evidence="3">U-32</strain>
    </source>
</reference>
<dbReference type="OrthoDB" id="3637804at2"/>
<protein>
    <submittedName>
        <fullName evidence="2">Uncharacterized protein</fullName>
    </submittedName>
</protein>
<dbReference type="KEGG" id="amd:AMED_2927"/>
<dbReference type="eggNOG" id="ENOG5031QBK">
    <property type="taxonomic scope" value="Bacteria"/>
</dbReference>
<keyword evidence="1" id="KW-1133">Transmembrane helix</keyword>
<dbReference type="EMBL" id="CP002000">
    <property type="protein sequence ID" value="ADJ44721.1"/>
    <property type="molecule type" value="Genomic_DNA"/>
</dbReference>
<accession>A0A0H3D3D0</accession>
<dbReference type="RefSeq" id="WP_013224793.1">
    <property type="nucleotide sequence ID" value="NC_014318.1"/>
</dbReference>
<feature type="transmembrane region" description="Helical" evidence="1">
    <location>
        <begin position="101"/>
        <end position="122"/>
    </location>
</feature>
<dbReference type="Proteomes" id="UP000000328">
    <property type="component" value="Chromosome"/>
</dbReference>
<name>A0A0H3D3D0_AMYMU</name>
<keyword evidence="1" id="KW-0472">Membrane</keyword>
<feature type="transmembrane region" description="Helical" evidence="1">
    <location>
        <begin position="75"/>
        <end position="95"/>
    </location>
</feature>
<dbReference type="PATRIC" id="fig|749927.5.peg.3023"/>
<dbReference type="GeneID" id="92870699"/>
<dbReference type="HOGENOM" id="CLU_151115_0_0_11"/>
<evidence type="ECO:0000313" key="2">
    <source>
        <dbReference type="EMBL" id="ADJ44721.1"/>
    </source>
</evidence>
<evidence type="ECO:0000256" key="1">
    <source>
        <dbReference type="SAM" id="Phobius"/>
    </source>
</evidence>
<dbReference type="AlphaFoldDB" id="A0A0H3D3D0"/>
<proteinExistence type="predicted"/>
<evidence type="ECO:0000313" key="3">
    <source>
        <dbReference type="Proteomes" id="UP000000328"/>
    </source>
</evidence>
<gene>
    <name evidence="2" type="ordered locus">AMED_2927</name>
</gene>